<dbReference type="InterPro" id="IPR050107">
    <property type="entry name" value="ABC_carbohydrate_import_ATPase"/>
</dbReference>
<evidence type="ECO:0000256" key="5">
    <source>
        <dbReference type="ARBA" id="ARBA00022741"/>
    </source>
</evidence>
<gene>
    <name evidence="10" type="ORF">AFE02nite_15470</name>
</gene>
<evidence type="ECO:0000256" key="3">
    <source>
        <dbReference type="ARBA" id="ARBA00022597"/>
    </source>
</evidence>
<dbReference type="CDD" id="cd03216">
    <property type="entry name" value="ABC_Carb_Monos_I"/>
    <property type="match status" value="1"/>
</dbReference>
<proteinExistence type="predicted"/>
<dbReference type="InterPro" id="IPR017871">
    <property type="entry name" value="ABC_transporter-like_CS"/>
</dbReference>
<reference evidence="10 11" key="1">
    <citation type="submission" date="2019-07" db="EMBL/GenBank/DDBJ databases">
        <title>Whole genome shotgun sequence of Actinotalea fermentans NBRC 105374.</title>
        <authorList>
            <person name="Hosoyama A."/>
            <person name="Uohara A."/>
            <person name="Ohji S."/>
            <person name="Ichikawa N."/>
        </authorList>
    </citation>
    <scope>NUCLEOTIDE SEQUENCE [LARGE SCALE GENOMIC DNA]</scope>
    <source>
        <strain evidence="10 11">NBRC 105374</strain>
    </source>
</reference>
<protein>
    <submittedName>
        <fullName evidence="10">Lipase</fullName>
    </submittedName>
</protein>
<evidence type="ECO:0000256" key="7">
    <source>
        <dbReference type="ARBA" id="ARBA00022967"/>
    </source>
</evidence>
<feature type="domain" description="ABC transporter" evidence="9">
    <location>
        <begin position="241"/>
        <end position="499"/>
    </location>
</feature>
<dbReference type="SMART" id="SM00382">
    <property type="entry name" value="AAA"/>
    <property type="match status" value="2"/>
</dbReference>
<evidence type="ECO:0000256" key="8">
    <source>
        <dbReference type="ARBA" id="ARBA00023136"/>
    </source>
</evidence>
<dbReference type="InterPro" id="IPR003439">
    <property type="entry name" value="ABC_transporter-like_ATP-bd"/>
</dbReference>
<dbReference type="PROSITE" id="PS50893">
    <property type="entry name" value="ABC_TRANSPORTER_2"/>
    <property type="match status" value="2"/>
</dbReference>
<evidence type="ECO:0000313" key="10">
    <source>
        <dbReference type="EMBL" id="GEN79813.1"/>
    </source>
</evidence>
<accession>A0A511YX82</accession>
<dbReference type="SUPFAM" id="SSF52540">
    <property type="entry name" value="P-loop containing nucleoside triphosphate hydrolases"/>
    <property type="match status" value="2"/>
</dbReference>
<dbReference type="InterPro" id="IPR027417">
    <property type="entry name" value="P-loop_NTPase"/>
</dbReference>
<keyword evidence="2" id="KW-1003">Cell membrane</keyword>
<comment type="caution">
    <text evidence="10">The sequence shown here is derived from an EMBL/GenBank/DDBJ whole genome shotgun (WGS) entry which is preliminary data.</text>
</comment>
<organism evidence="10 11">
    <name type="scientific">Actinotalea fermentans</name>
    <dbReference type="NCBI Taxonomy" id="43671"/>
    <lineage>
        <taxon>Bacteria</taxon>
        <taxon>Bacillati</taxon>
        <taxon>Actinomycetota</taxon>
        <taxon>Actinomycetes</taxon>
        <taxon>Micrococcales</taxon>
        <taxon>Cellulomonadaceae</taxon>
        <taxon>Actinotalea</taxon>
    </lineage>
</organism>
<dbReference type="AlphaFoldDB" id="A0A511YX82"/>
<dbReference type="InterPro" id="IPR003593">
    <property type="entry name" value="AAA+_ATPase"/>
</dbReference>
<keyword evidence="4" id="KW-0677">Repeat</keyword>
<keyword evidence="6" id="KW-0067">ATP-binding</keyword>
<evidence type="ECO:0000256" key="4">
    <source>
        <dbReference type="ARBA" id="ARBA00022737"/>
    </source>
</evidence>
<dbReference type="RefSeq" id="WP_034245210.1">
    <property type="nucleotide sequence ID" value="NZ_BJYK01000004.1"/>
</dbReference>
<evidence type="ECO:0000256" key="2">
    <source>
        <dbReference type="ARBA" id="ARBA00022475"/>
    </source>
</evidence>
<keyword evidence="3" id="KW-0762">Sugar transport</keyword>
<evidence type="ECO:0000313" key="11">
    <source>
        <dbReference type="Proteomes" id="UP000321484"/>
    </source>
</evidence>
<keyword evidence="7" id="KW-1278">Translocase</keyword>
<dbReference type="PROSITE" id="PS00211">
    <property type="entry name" value="ABC_TRANSPORTER_1"/>
    <property type="match status" value="1"/>
</dbReference>
<keyword evidence="5" id="KW-0547">Nucleotide-binding</keyword>
<evidence type="ECO:0000256" key="1">
    <source>
        <dbReference type="ARBA" id="ARBA00022448"/>
    </source>
</evidence>
<dbReference type="PANTHER" id="PTHR43790">
    <property type="entry name" value="CARBOHYDRATE TRANSPORT ATP-BINDING PROTEIN MG119-RELATED"/>
    <property type="match status" value="1"/>
</dbReference>
<dbReference type="Pfam" id="PF00005">
    <property type="entry name" value="ABC_tran"/>
    <property type="match status" value="2"/>
</dbReference>
<dbReference type="OrthoDB" id="39350at2"/>
<dbReference type="GO" id="GO:0016887">
    <property type="term" value="F:ATP hydrolysis activity"/>
    <property type="evidence" value="ECO:0007669"/>
    <property type="project" value="InterPro"/>
</dbReference>
<dbReference type="GO" id="GO:0005524">
    <property type="term" value="F:ATP binding"/>
    <property type="evidence" value="ECO:0007669"/>
    <property type="project" value="UniProtKB-KW"/>
</dbReference>
<name>A0A511YX82_9CELL</name>
<evidence type="ECO:0000256" key="6">
    <source>
        <dbReference type="ARBA" id="ARBA00022840"/>
    </source>
</evidence>
<feature type="domain" description="ABC transporter" evidence="9">
    <location>
        <begin position="9"/>
        <end position="245"/>
    </location>
</feature>
<dbReference type="Proteomes" id="UP000321484">
    <property type="component" value="Unassembled WGS sequence"/>
</dbReference>
<sequence length="499" mass="53602">MTVTATPVLEVRDIVKTYGGVHALDGVSLSLAPGEVHCLAGENGSGKSTLIKIISGVERADSGAITIDGTTHGHLTPNEAIRSGVQVIYQDFSLFPNLSAAENIAMLSELAERRVLSSRSRIRAAAQRVVDDLGLSLDLDAEVERLSVADRQLIAICRALVNDAKVLIMDEPTTALTYSEVQRLFVIVRRLQQRGVAIVFVSHKLDEVLAISQRLTVLRNGRVVESGDASGYTRRAVSKAMTGRDVSETRLVNDVAPDAPQLLEVEHLSRAGGFDDVSFALRAGEILGITGLLGSGRSEIAEAVFGINPADSGRILVQGKPRRIASIHDAVDAGIGYVPEDRLTQGLFLDIPIAENMVAASLDAYRTRFGLLDRRRIRRSIADLFGRLRIQAPNSSAVVRSLSGGNAQRVVLAKWLDRKPAILLLNGPTVGVDVGSKEEIVTILREQAAAGMGIVVISDDIPELVSCCHRILIIHDGHVVAELAGDDIDADEIQRRMAA</sequence>
<evidence type="ECO:0000259" key="9">
    <source>
        <dbReference type="PROSITE" id="PS50893"/>
    </source>
</evidence>
<dbReference type="CDD" id="cd03215">
    <property type="entry name" value="ABC_Carb_Monos_II"/>
    <property type="match status" value="1"/>
</dbReference>
<keyword evidence="1" id="KW-0813">Transport</keyword>
<dbReference type="Gene3D" id="3.40.50.300">
    <property type="entry name" value="P-loop containing nucleotide triphosphate hydrolases"/>
    <property type="match status" value="2"/>
</dbReference>
<dbReference type="EMBL" id="BJYK01000004">
    <property type="protein sequence ID" value="GEN79813.1"/>
    <property type="molecule type" value="Genomic_DNA"/>
</dbReference>
<dbReference type="PANTHER" id="PTHR43790:SF1">
    <property type="entry name" value="XYLOSE IMPORT ATP-BINDING PROTEIN XYLG"/>
    <property type="match status" value="1"/>
</dbReference>
<keyword evidence="11" id="KW-1185">Reference proteome</keyword>
<keyword evidence="8" id="KW-0472">Membrane</keyword>